<evidence type="ECO:0000256" key="11">
    <source>
        <dbReference type="PIRSR" id="PIRSR006816-2"/>
    </source>
</evidence>
<evidence type="ECO:0000256" key="10">
    <source>
        <dbReference type="ARBA" id="ARBA00034078"/>
    </source>
</evidence>
<dbReference type="PANTHER" id="PTHR43513">
    <property type="entry name" value="DIHYDROOROTATE DEHYDROGENASE B (NAD(+)), ELECTRON TRANSFER SUBUNIT"/>
    <property type="match status" value="1"/>
</dbReference>
<dbReference type="PIRSF" id="PIRSF006816">
    <property type="entry name" value="Cyc3_hyd_g"/>
    <property type="match status" value="1"/>
</dbReference>
<comment type="caution">
    <text evidence="14">The sequence shown here is derived from an EMBL/GenBank/DDBJ whole genome shotgun (WGS) entry which is preliminary data.</text>
</comment>
<proteinExistence type="inferred from homology"/>
<dbReference type="InterPro" id="IPR019480">
    <property type="entry name" value="Dihydroorotate_DH_Fe-S-bd"/>
</dbReference>
<dbReference type="EMBL" id="DTAK01000006">
    <property type="protein sequence ID" value="HGU58785.1"/>
    <property type="molecule type" value="Genomic_DNA"/>
</dbReference>
<dbReference type="Gene3D" id="2.40.30.10">
    <property type="entry name" value="Translation factors"/>
    <property type="match status" value="1"/>
</dbReference>
<keyword evidence="9 11" id="KW-0411">Iron-sulfur</keyword>
<keyword evidence="4 11" id="KW-0001">2Fe-2S</keyword>
<feature type="binding site" evidence="11">
    <location>
        <position position="220"/>
    </location>
    <ligand>
        <name>[2Fe-2S] cluster</name>
        <dbReference type="ChEBI" id="CHEBI:190135"/>
    </ligand>
</feature>
<dbReference type="PROSITE" id="PS51384">
    <property type="entry name" value="FAD_FR"/>
    <property type="match status" value="1"/>
</dbReference>
<dbReference type="GO" id="GO:0051537">
    <property type="term" value="F:2 iron, 2 sulfur cluster binding"/>
    <property type="evidence" value="ECO:0007669"/>
    <property type="project" value="UniProtKB-KW"/>
</dbReference>
<evidence type="ECO:0000256" key="6">
    <source>
        <dbReference type="ARBA" id="ARBA00022827"/>
    </source>
</evidence>
<dbReference type="Gene3D" id="2.10.240.10">
    <property type="entry name" value="Dihydroorotate dehydrogenase, electron transfer subunit"/>
    <property type="match status" value="1"/>
</dbReference>
<dbReference type="Pfam" id="PF10418">
    <property type="entry name" value="DHODB_Fe-S_bind"/>
    <property type="match status" value="1"/>
</dbReference>
<organism evidence="14">
    <name type="scientific">Geoglobus ahangari</name>
    <dbReference type="NCBI Taxonomy" id="113653"/>
    <lineage>
        <taxon>Archaea</taxon>
        <taxon>Methanobacteriati</taxon>
        <taxon>Methanobacteriota</taxon>
        <taxon>Archaeoglobi</taxon>
        <taxon>Archaeoglobales</taxon>
        <taxon>Archaeoglobaceae</taxon>
        <taxon>Geoglobus</taxon>
    </lineage>
</organism>
<dbReference type="GO" id="GO:0016491">
    <property type="term" value="F:oxidoreductase activity"/>
    <property type="evidence" value="ECO:0007669"/>
    <property type="project" value="InterPro"/>
</dbReference>
<dbReference type="Pfam" id="PF00175">
    <property type="entry name" value="NAD_binding_1"/>
    <property type="match status" value="1"/>
</dbReference>
<evidence type="ECO:0000256" key="3">
    <source>
        <dbReference type="ARBA" id="ARBA00022630"/>
    </source>
</evidence>
<evidence type="ECO:0000313" key="14">
    <source>
        <dbReference type="EMBL" id="HGU58785.1"/>
    </source>
</evidence>
<evidence type="ECO:0000256" key="9">
    <source>
        <dbReference type="ARBA" id="ARBA00023014"/>
    </source>
</evidence>
<dbReference type="GO" id="GO:0006221">
    <property type="term" value="P:pyrimidine nucleotide biosynthetic process"/>
    <property type="evidence" value="ECO:0007669"/>
    <property type="project" value="InterPro"/>
</dbReference>
<dbReference type="InterPro" id="IPR012165">
    <property type="entry name" value="Cyt_c3_hydrogenase_gsu"/>
</dbReference>
<evidence type="ECO:0000256" key="4">
    <source>
        <dbReference type="ARBA" id="ARBA00022714"/>
    </source>
</evidence>
<evidence type="ECO:0000313" key="13">
    <source>
        <dbReference type="EMBL" id="HGE66963.1"/>
    </source>
</evidence>
<dbReference type="GO" id="GO:0050660">
    <property type="term" value="F:flavin adenine dinucleotide binding"/>
    <property type="evidence" value="ECO:0007669"/>
    <property type="project" value="InterPro"/>
</dbReference>
<dbReference type="InterPro" id="IPR001433">
    <property type="entry name" value="OxRdtase_FAD/NAD-bd"/>
</dbReference>
<evidence type="ECO:0000259" key="12">
    <source>
        <dbReference type="PROSITE" id="PS51384"/>
    </source>
</evidence>
<dbReference type="NCBIfam" id="NF000796">
    <property type="entry name" value="PRK00054.1-1"/>
    <property type="match status" value="1"/>
</dbReference>
<feature type="binding site" evidence="11">
    <location>
        <position position="211"/>
    </location>
    <ligand>
        <name>[2Fe-2S] cluster</name>
        <dbReference type="ChEBI" id="CHEBI:190135"/>
    </ligand>
</feature>
<keyword evidence="2" id="KW-0813">Transport</keyword>
<accession>A0A7C4S4U7</accession>
<dbReference type="InterPro" id="IPR050353">
    <property type="entry name" value="PyrK_electron_transfer"/>
</dbReference>
<dbReference type="PANTHER" id="PTHR43513:SF3">
    <property type="entry name" value="DIHYDROOROTATE DEHYDROGENASE B (NAD(+)), ELECTRON TRANSFER SUBUNIT-RELATED"/>
    <property type="match status" value="1"/>
</dbReference>
<dbReference type="InterPro" id="IPR017927">
    <property type="entry name" value="FAD-bd_FR_type"/>
</dbReference>
<feature type="binding site" evidence="11">
    <location>
        <position position="203"/>
    </location>
    <ligand>
        <name>[2Fe-2S] cluster</name>
        <dbReference type="ChEBI" id="CHEBI:190135"/>
    </ligand>
</feature>
<name>A0A7C4S4U7_9EURY</name>
<keyword evidence="3" id="KW-0285">Flavoprotein</keyword>
<comment type="cofactor">
    <cofactor evidence="10">
        <name>[2Fe-2S] cluster</name>
        <dbReference type="ChEBI" id="CHEBI:190135"/>
    </cofactor>
</comment>
<dbReference type="InterPro" id="IPR037117">
    <property type="entry name" value="Dihydroorotate_DH_ele_sf"/>
</dbReference>
<keyword evidence="5 11" id="KW-0479">Metal-binding</keyword>
<dbReference type="AlphaFoldDB" id="A0A7C4S4U7"/>
<evidence type="ECO:0000256" key="1">
    <source>
        <dbReference type="ARBA" id="ARBA00006422"/>
    </source>
</evidence>
<evidence type="ECO:0000256" key="5">
    <source>
        <dbReference type="ARBA" id="ARBA00022723"/>
    </source>
</evidence>
<feature type="domain" description="FAD-binding FR-type" evidence="12">
    <location>
        <begin position="1"/>
        <end position="86"/>
    </location>
</feature>
<dbReference type="GO" id="GO:0046872">
    <property type="term" value="F:metal ion binding"/>
    <property type="evidence" value="ECO:0007669"/>
    <property type="project" value="UniProtKB-KW"/>
</dbReference>
<feature type="binding site" evidence="11">
    <location>
        <position position="208"/>
    </location>
    <ligand>
        <name>[2Fe-2S] cluster</name>
        <dbReference type="ChEBI" id="CHEBI:190135"/>
    </ligand>
</feature>
<dbReference type="SUPFAM" id="SSF52343">
    <property type="entry name" value="Ferredoxin reductase-like, C-terminal NADP-linked domain"/>
    <property type="match status" value="1"/>
</dbReference>
<dbReference type="EMBL" id="DTPI01000033">
    <property type="protein sequence ID" value="HGE66963.1"/>
    <property type="molecule type" value="Genomic_DNA"/>
</dbReference>
<comment type="cofactor">
    <cofactor evidence="11">
        <name>[2Fe-2S] cluster</name>
        <dbReference type="ChEBI" id="CHEBI:190135"/>
    </cofactor>
    <text evidence="11">Binds 1 [2Fe-2S] cluster per subunit.</text>
</comment>
<keyword evidence="7" id="KW-0249">Electron transport</keyword>
<evidence type="ECO:0000256" key="2">
    <source>
        <dbReference type="ARBA" id="ARBA00022448"/>
    </source>
</evidence>
<gene>
    <name evidence="14" type="ORF">ENT89_00935</name>
    <name evidence="13" type="ORF">ENX77_07625</name>
</gene>
<comment type="similarity">
    <text evidence="1">Belongs to the PyrK family.</text>
</comment>
<dbReference type="PRINTS" id="PR00409">
    <property type="entry name" value="PHDIOXRDTASE"/>
</dbReference>
<evidence type="ECO:0000256" key="8">
    <source>
        <dbReference type="ARBA" id="ARBA00023004"/>
    </source>
</evidence>
<sequence>MFSVRVKKVKRYNKSISTIIFDKELRSYPGQFIMLNVFGLEEIPLSLSSPNSVTVKAVGETTQYLVNIKEGEFVGVKGPYGNMFSLTNGRALLVAGGMGIAPLHYLYLRLEECGADVRFLFGVKSQEDICLTENIKDIVIASEDGSVGIRGTVKDLIIRENLEEFDKIYVCGPKAMTKFLISYFKEKGVIDKAEFSLTGYMRCGFGVCGSCVLENGLRVCVDGPVVRGKELKDI</sequence>
<protein>
    <submittedName>
        <fullName evidence="14">Dihydroorotate dehydrogenase electron transfer subunit</fullName>
    </submittedName>
</protein>
<reference evidence="14" key="1">
    <citation type="journal article" date="2020" name="mSystems">
        <title>Genome- and Community-Level Interaction Insights into Carbon Utilization and Element Cycling Functions of Hydrothermarchaeota in Hydrothermal Sediment.</title>
        <authorList>
            <person name="Zhou Z."/>
            <person name="Liu Y."/>
            <person name="Xu W."/>
            <person name="Pan J."/>
            <person name="Luo Z.H."/>
            <person name="Li M."/>
        </authorList>
    </citation>
    <scope>NUCLEOTIDE SEQUENCE [LARGE SCALE GENOMIC DNA]</scope>
    <source>
        <strain evidence="14">SpSt-62</strain>
        <strain evidence="13">SpSt-97</strain>
    </source>
</reference>
<dbReference type="InterPro" id="IPR039261">
    <property type="entry name" value="FNR_nucleotide-bd"/>
</dbReference>
<dbReference type="SUPFAM" id="SSF63380">
    <property type="entry name" value="Riboflavin synthase domain-like"/>
    <property type="match status" value="1"/>
</dbReference>
<dbReference type="InterPro" id="IPR017938">
    <property type="entry name" value="Riboflavin_synthase-like_b-brl"/>
</dbReference>
<keyword evidence="6" id="KW-0274">FAD</keyword>
<keyword evidence="8 11" id="KW-0408">Iron</keyword>
<dbReference type="Gene3D" id="3.40.50.80">
    <property type="entry name" value="Nucleotide-binding domain of ferredoxin-NADP reductase (FNR) module"/>
    <property type="match status" value="1"/>
</dbReference>
<evidence type="ECO:0000256" key="7">
    <source>
        <dbReference type="ARBA" id="ARBA00022982"/>
    </source>
</evidence>